<dbReference type="RefSeq" id="XP_033427156.1">
    <property type="nucleotide sequence ID" value="XM_033571124.1"/>
</dbReference>
<name>A0A5M9MLA9_9EURO</name>
<feature type="compositionally biased region" description="Basic and acidic residues" evidence="1">
    <location>
        <begin position="27"/>
        <end position="45"/>
    </location>
</feature>
<dbReference type="Proteomes" id="UP000324241">
    <property type="component" value="Unassembled WGS sequence"/>
</dbReference>
<gene>
    <name evidence="2" type="ORF">ATNIH1004_006496</name>
</gene>
<feature type="compositionally biased region" description="Polar residues" evidence="1">
    <location>
        <begin position="53"/>
        <end position="68"/>
    </location>
</feature>
<dbReference type="EMBL" id="QUQM01000004">
    <property type="protein sequence ID" value="KAA8647795.1"/>
    <property type="molecule type" value="Genomic_DNA"/>
</dbReference>
<comment type="caution">
    <text evidence="2">The sequence shown here is derived from an EMBL/GenBank/DDBJ whole genome shotgun (WGS) entry which is preliminary data.</text>
</comment>
<organism evidence="2 3">
    <name type="scientific">Aspergillus tanneri</name>
    <dbReference type="NCBI Taxonomy" id="1220188"/>
    <lineage>
        <taxon>Eukaryota</taxon>
        <taxon>Fungi</taxon>
        <taxon>Dikarya</taxon>
        <taxon>Ascomycota</taxon>
        <taxon>Pezizomycotina</taxon>
        <taxon>Eurotiomycetes</taxon>
        <taxon>Eurotiomycetidae</taxon>
        <taxon>Eurotiales</taxon>
        <taxon>Aspergillaceae</taxon>
        <taxon>Aspergillus</taxon>
        <taxon>Aspergillus subgen. Circumdati</taxon>
    </lineage>
</organism>
<reference evidence="2 3" key="1">
    <citation type="submission" date="2019-08" db="EMBL/GenBank/DDBJ databases">
        <title>The genome sequence of a newly discovered highly antifungal drug resistant Aspergillus species, Aspergillus tanneri NIH 1004.</title>
        <authorList>
            <person name="Mounaud S."/>
            <person name="Singh I."/>
            <person name="Joardar V."/>
            <person name="Pakala S."/>
            <person name="Pakala S."/>
            <person name="Venepally P."/>
            <person name="Chung J.K."/>
            <person name="Losada L."/>
            <person name="Nierman W.C."/>
        </authorList>
    </citation>
    <scope>NUCLEOTIDE SEQUENCE [LARGE SCALE GENOMIC DNA]</scope>
    <source>
        <strain evidence="2 3">NIH1004</strain>
    </source>
</reference>
<evidence type="ECO:0000256" key="1">
    <source>
        <dbReference type="SAM" id="MobiDB-lite"/>
    </source>
</evidence>
<dbReference type="AlphaFoldDB" id="A0A5M9MLA9"/>
<protein>
    <submittedName>
        <fullName evidence="2">Uncharacterized protein</fullName>
    </submittedName>
</protein>
<evidence type="ECO:0000313" key="3">
    <source>
        <dbReference type="Proteomes" id="UP000324241"/>
    </source>
</evidence>
<feature type="region of interest" description="Disordered" evidence="1">
    <location>
        <begin position="27"/>
        <end position="89"/>
    </location>
</feature>
<evidence type="ECO:0000313" key="2">
    <source>
        <dbReference type="EMBL" id="KAA8647795.1"/>
    </source>
</evidence>
<dbReference type="GeneID" id="54329198"/>
<proteinExistence type="predicted"/>
<sequence>MSHLRLLLIPYLDVDRNKYVELTHASEKESYSRYSDCEQSDRYENDPGPDQSYVLQGSTSQSESGENNTESDKDDNASRKPAIQGPKKAFTEVPMKRVKVSRCWLPGVWRMIDLLSAVCEF</sequence>
<accession>A0A5M9MLA9</accession>